<feature type="active site" evidence="4">
    <location>
        <position position="17"/>
    </location>
</feature>
<comment type="caution">
    <text evidence="8">The sequence shown here is derived from an EMBL/GenBank/DDBJ whole genome shotgun (WGS) entry which is preliminary data.</text>
</comment>
<dbReference type="PROSITE" id="PS00151">
    <property type="entry name" value="ACYLPHOSPHATASE_2"/>
    <property type="match status" value="1"/>
</dbReference>
<dbReference type="PROSITE" id="PS00150">
    <property type="entry name" value="ACYLPHOSPHATASE_1"/>
    <property type="match status" value="1"/>
</dbReference>
<dbReference type="STRING" id="1797737.A2196_05450"/>
<evidence type="ECO:0000256" key="6">
    <source>
        <dbReference type="RuleBase" id="RU004168"/>
    </source>
</evidence>
<dbReference type="EMBL" id="MFCA01000003">
    <property type="protein sequence ID" value="OGE03139.1"/>
    <property type="molecule type" value="Genomic_DNA"/>
</dbReference>
<evidence type="ECO:0000313" key="9">
    <source>
        <dbReference type="Proteomes" id="UP000176751"/>
    </source>
</evidence>
<protein>
    <recommendedName>
        <fullName evidence="2 4">Acylphosphatase</fullName>
        <ecNumber evidence="2 4">3.6.1.7</ecNumber>
    </recommendedName>
</protein>
<comment type="catalytic activity">
    <reaction evidence="3 4 5">
        <text>an acyl phosphate + H2O = a carboxylate + phosphate + H(+)</text>
        <dbReference type="Rhea" id="RHEA:14965"/>
        <dbReference type="ChEBI" id="CHEBI:15377"/>
        <dbReference type="ChEBI" id="CHEBI:15378"/>
        <dbReference type="ChEBI" id="CHEBI:29067"/>
        <dbReference type="ChEBI" id="CHEBI:43474"/>
        <dbReference type="ChEBI" id="CHEBI:59918"/>
        <dbReference type="EC" id="3.6.1.7"/>
    </reaction>
</comment>
<evidence type="ECO:0000256" key="5">
    <source>
        <dbReference type="RuleBase" id="RU000553"/>
    </source>
</evidence>
<dbReference type="Pfam" id="PF00708">
    <property type="entry name" value="Acylphosphatase"/>
    <property type="match status" value="1"/>
</dbReference>
<dbReference type="PRINTS" id="PR00112">
    <property type="entry name" value="ACYLPHPHTASE"/>
</dbReference>
<reference evidence="8 9" key="1">
    <citation type="journal article" date="2016" name="Nat. Commun.">
        <title>Thousands of microbial genomes shed light on interconnected biogeochemical processes in an aquifer system.</title>
        <authorList>
            <person name="Anantharaman K."/>
            <person name="Brown C.T."/>
            <person name="Hug L.A."/>
            <person name="Sharon I."/>
            <person name="Castelle C.J."/>
            <person name="Probst A.J."/>
            <person name="Thomas B.C."/>
            <person name="Singh A."/>
            <person name="Wilkins M.J."/>
            <person name="Karaoz U."/>
            <person name="Brodie E.L."/>
            <person name="Williams K.H."/>
            <person name="Hubbard S.S."/>
            <person name="Banfield J.F."/>
        </authorList>
    </citation>
    <scope>NUCLEOTIDE SEQUENCE [LARGE SCALE GENOMIC DNA]</scope>
</reference>
<evidence type="ECO:0000256" key="1">
    <source>
        <dbReference type="ARBA" id="ARBA00005614"/>
    </source>
</evidence>
<keyword evidence="4 5" id="KW-0378">Hydrolase</keyword>
<name>A0A1F5HGE1_9BACT</name>
<comment type="similarity">
    <text evidence="1 6">Belongs to the acylphosphatase family.</text>
</comment>
<dbReference type="InterPro" id="IPR020456">
    <property type="entry name" value="Acylphosphatase"/>
</dbReference>
<sequence>MQLHIVIYGQVQGVFFRSNAKDVAEKLGLVGWVKNNPNGSVETLAQGTKENLGKFLTWCKRGPSGAKVDKVEVEWGNRLENYDNFDVIY</sequence>
<dbReference type="PANTHER" id="PTHR47268">
    <property type="entry name" value="ACYLPHOSPHATASE"/>
    <property type="match status" value="1"/>
</dbReference>
<organism evidence="8 9">
    <name type="scientific">Candidatus Curtissbacteria bacterium RIFOXYA1_FULL_41_14</name>
    <dbReference type="NCBI Taxonomy" id="1797737"/>
    <lineage>
        <taxon>Bacteria</taxon>
        <taxon>Candidatus Curtissiibacteriota</taxon>
    </lineage>
</organism>
<evidence type="ECO:0000256" key="4">
    <source>
        <dbReference type="PROSITE-ProRule" id="PRU00520"/>
    </source>
</evidence>
<evidence type="ECO:0000256" key="2">
    <source>
        <dbReference type="ARBA" id="ARBA00012150"/>
    </source>
</evidence>
<feature type="active site" evidence="4">
    <location>
        <position position="35"/>
    </location>
</feature>
<dbReference type="PANTHER" id="PTHR47268:SF4">
    <property type="entry name" value="ACYLPHOSPHATASE"/>
    <property type="match status" value="1"/>
</dbReference>
<dbReference type="PROSITE" id="PS51160">
    <property type="entry name" value="ACYLPHOSPHATASE_3"/>
    <property type="match status" value="1"/>
</dbReference>
<dbReference type="Gene3D" id="3.30.70.100">
    <property type="match status" value="1"/>
</dbReference>
<dbReference type="InterPro" id="IPR001792">
    <property type="entry name" value="Acylphosphatase-like_dom"/>
</dbReference>
<feature type="domain" description="Acylphosphatase-like" evidence="7">
    <location>
        <begin position="2"/>
        <end position="89"/>
    </location>
</feature>
<dbReference type="EC" id="3.6.1.7" evidence="2 4"/>
<accession>A0A1F5HGE1</accession>
<evidence type="ECO:0000259" key="7">
    <source>
        <dbReference type="PROSITE" id="PS51160"/>
    </source>
</evidence>
<dbReference type="AlphaFoldDB" id="A0A1F5HGE1"/>
<dbReference type="Proteomes" id="UP000176751">
    <property type="component" value="Unassembled WGS sequence"/>
</dbReference>
<dbReference type="InterPro" id="IPR036046">
    <property type="entry name" value="Acylphosphatase-like_dom_sf"/>
</dbReference>
<evidence type="ECO:0000256" key="3">
    <source>
        <dbReference type="ARBA" id="ARBA00047645"/>
    </source>
</evidence>
<dbReference type="InterPro" id="IPR017968">
    <property type="entry name" value="Acylphosphatase_CS"/>
</dbReference>
<evidence type="ECO:0000313" key="8">
    <source>
        <dbReference type="EMBL" id="OGE03139.1"/>
    </source>
</evidence>
<dbReference type="SUPFAM" id="SSF54975">
    <property type="entry name" value="Acylphosphatase/BLUF domain-like"/>
    <property type="match status" value="1"/>
</dbReference>
<gene>
    <name evidence="8" type="ORF">A2196_05450</name>
</gene>
<proteinExistence type="inferred from homology"/>
<dbReference type="GO" id="GO:0003998">
    <property type="term" value="F:acylphosphatase activity"/>
    <property type="evidence" value="ECO:0007669"/>
    <property type="project" value="UniProtKB-EC"/>
</dbReference>